<gene>
    <name evidence="2" type="ORF">AB1Y20_001971</name>
</gene>
<comment type="caution">
    <text evidence="2">The sequence shown here is derived from an EMBL/GenBank/DDBJ whole genome shotgun (WGS) entry which is preliminary data.</text>
</comment>
<name>A0AB34JA63_PRYPA</name>
<organism evidence="2 3">
    <name type="scientific">Prymnesium parvum</name>
    <name type="common">Toxic golden alga</name>
    <dbReference type="NCBI Taxonomy" id="97485"/>
    <lineage>
        <taxon>Eukaryota</taxon>
        <taxon>Haptista</taxon>
        <taxon>Haptophyta</taxon>
        <taxon>Prymnesiophyceae</taxon>
        <taxon>Prymnesiales</taxon>
        <taxon>Prymnesiaceae</taxon>
        <taxon>Prymnesium</taxon>
    </lineage>
</organism>
<keyword evidence="3" id="KW-1185">Reference proteome</keyword>
<evidence type="ECO:0000256" key="1">
    <source>
        <dbReference type="SAM" id="MobiDB-lite"/>
    </source>
</evidence>
<protein>
    <submittedName>
        <fullName evidence="2">Uncharacterized protein</fullName>
    </submittedName>
</protein>
<feature type="region of interest" description="Disordered" evidence="1">
    <location>
        <begin position="29"/>
        <end position="55"/>
    </location>
</feature>
<accession>A0AB34JA63</accession>
<sequence length="289" mass="33024">MQSAQHLDASLRHLSQWRARRSNSWVVPRYSPDQTASQSSRRRKVAKRGRTRTTGTEVEMIALPKHWFSEPLRHSMKTVVRPPTARTRRKQQTIKAKVPEETFFDLMKPLETGCTQGFEWIDAEKTRLMPTAEKPSYILFKYTFARPSVLDQIWRLEEETATRKKDKDGCLIPFRRGHGCARLHLSHAAADGRGERTDLIAQVTGNTTITFKVPKLKRAMPSLCIKVSVSSMDRAGHVVWANTYSTSTAAALRKQMRHHLTHMIESSEYPTLTHMSSALTHTSDEVRTS</sequence>
<feature type="compositionally biased region" description="Basic residues" evidence="1">
    <location>
        <begin position="40"/>
        <end position="51"/>
    </location>
</feature>
<dbReference type="Proteomes" id="UP001515480">
    <property type="component" value="Unassembled WGS sequence"/>
</dbReference>
<dbReference type="EMBL" id="JBGBPQ010000011">
    <property type="protein sequence ID" value="KAL1515340.1"/>
    <property type="molecule type" value="Genomic_DNA"/>
</dbReference>
<evidence type="ECO:0000313" key="2">
    <source>
        <dbReference type="EMBL" id="KAL1515340.1"/>
    </source>
</evidence>
<proteinExistence type="predicted"/>
<dbReference type="AlphaFoldDB" id="A0AB34JA63"/>
<evidence type="ECO:0000313" key="3">
    <source>
        <dbReference type="Proteomes" id="UP001515480"/>
    </source>
</evidence>
<reference evidence="2 3" key="1">
    <citation type="journal article" date="2024" name="Science">
        <title>Giant polyketide synthase enzymes in the biosynthesis of giant marine polyether toxins.</title>
        <authorList>
            <person name="Fallon T.R."/>
            <person name="Shende V.V."/>
            <person name="Wierzbicki I.H."/>
            <person name="Pendleton A.L."/>
            <person name="Watervoot N.F."/>
            <person name="Auber R.P."/>
            <person name="Gonzalez D.J."/>
            <person name="Wisecaver J.H."/>
            <person name="Moore B.S."/>
        </authorList>
    </citation>
    <scope>NUCLEOTIDE SEQUENCE [LARGE SCALE GENOMIC DNA]</scope>
    <source>
        <strain evidence="2 3">12B1</strain>
    </source>
</reference>